<keyword evidence="14" id="KW-1185">Reference proteome</keyword>
<evidence type="ECO:0000313" key="14">
    <source>
        <dbReference type="Proteomes" id="UP001141552"/>
    </source>
</evidence>
<reference evidence="13" key="1">
    <citation type="submission" date="2022-02" db="EMBL/GenBank/DDBJ databases">
        <authorList>
            <person name="Henning P.M."/>
            <person name="McCubbin A.G."/>
            <person name="Shore J.S."/>
        </authorList>
    </citation>
    <scope>NUCLEOTIDE SEQUENCE</scope>
    <source>
        <strain evidence="13">F60SS</strain>
        <tissue evidence="13">Leaves</tissue>
    </source>
</reference>
<dbReference type="Proteomes" id="UP001141552">
    <property type="component" value="Unassembled WGS sequence"/>
</dbReference>
<evidence type="ECO:0000256" key="5">
    <source>
        <dbReference type="ARBA" id="ARBA00023054"/>
    </source>
</evidence>
<feature type="region of interest" description="Disordered" evidence="11">
    <location>
        <begin position="1123"/>
        <end position="1263"/>
    </location>
</feature>
<dbReference type="GO" id="GO:0055028">
    <property type="term" value="C:cortical microtubule"/>
    <property type="evidence" value="ECO:0007669"/>
    <property type="project" value="UniProtKB-ARBA"/>
</dbReference>
<feature type="coiled-coil region" evidence="10">
    <location>
        <begin position="782"/>
        <end position="816"/>
    </location>
</feature>
<dbReference type="GO" id="GO:0007018">
    <property type="term" value="P:microtubule-based movement"/>
    <property type="evidence" value="ECO:0007669"/>
    <property type="project" value="InterPro"/>
</dbReference>
<evidence type="ECO:0000256" key="6">
    <source>
        <dbReference type="ARBA" id="ARBA00023175"/>
    </source>
</evidence>
<evidence type="ECO:0000256" key="4">
    <source>
        <dbReference type="ARBA" id="ARBA00022840"/>
    </source>
</evidence>
<evidence type="ECO:0000256" key="1">
    <source>
        <dbReference type="ARBA" id="ARBA00011738"/>
    </source>
</evidence>
<feature type="region of interest" description="Disordered" evidence="11">
    <location>
        <begin position="500"/>
        <end position="546"/>
    </location>
</feature>
<dbReference type="Pfam" id="PF00225">
    <property type="entry name" value="Kinesin"/>
    <property type="match status" value="1"/>
</dbReference>
<dbReference type="OrthoDB" id="3176171at2759"/>
<dbReference type="GO" id="GO:0005524">
    <property type="term" value="F:ATP binding"/>
    <property type="evidence" value="ECO:0007669"/>
    <property type="project" value="UniProtKB-UniRule"/>
</dbReference>
<keyword evidence="7" id="KW-0961">Cell wall biogenesis/degradation</keyword>
<dbReference type="InterPro" id="IPR019821">
    <property type="entry name" value="Kinesin_motor_CS"/>
</dbReference>
<dbReference type="Gene3D" id="3.40.850.10">
    <property type="entry name" value="Kinesin motor domain"/>
    <property type="match status" value="1"/>
</dbReference>
<dbReference type="InterPro" id="IPR001752">
    <property type="entry name" value="Kinesin_motor_dom"/>
</dbReference>
<feature type="compositionally biased region" description="Basic residues" evidence="11">
    <location>
        <begin position="1001"/>
        <end position="1015"/>
    </location>
</feature>
<dbReference type="CDD" id="cd01372">
    <property type="entry name" value="KISc_KIF4"/>
    <property type="match status" value="1"/>
</dbReference>
<dbReference type="Pfam" id="PF25764">
    <property type="entry name" value="KIF21A_4th"/>
    <property type="match status" value="1"/>
</dbReference>
<name>A0A9Q0FL96_9ROSI</name>
<evidence type="ECO:0000256" key="9">
    <source>
        <dbReference type="PROSITE-ProRule" id="PRU00283"/>
    </source>
</evidence>
<feature type="coiled-coil region" evidence="10">
    <location>
        <begin position="727"/>
        <end position="754"/>
    </location>
</feature>
<comment type="similarity">
    <text evidence="8">Belongs to the TRAFAC class myosin-kinesin ATPase superfamily. Kinesin family. KIN-4 subfamily.</text>
</comment>
<dbReference type="SMART" id="SM00129">
    <property type="entry name" value="KISc"/>
    <property type="match status" value="1"/>
</dbReference>
<organism evidence="13 14">
    <name type="scientific">Turnera subulata</name>
    <dbReference type="NCBI Taxonomy" id="218843"/>
    <lineage>
        <taxon>Eukaryota</taxon>
        <taxon>Viridiplantae</taxon>
        <taxon>Streptophyta</taxon>
        <taxon>Embryophyta</taxon>
        <taxon>Tracheophyta</taxon>
        <taxon>Spermatophyta</taxon>
        <taxon>Magnoliopsida</taxon>
        <taxon>eudicotyledons</taxon>
        <taxon>Gunneridae</taxon>
        <taxon>Pentapetalae</taxon>
        <taxon>rosids</taxon>
        <taxon>fabids</taxon>
        <taxon>Malpighiales</taxon>
        <taxon>Passifloraceae</taxon>
        <taxon>Turnera</taxon>
    </lineage>
</organism>
<evidence type="ECO:0000313" key="13">
    <source>
        <dbReference type="EMBL" id="KAJ4832839.1"/>
    </source>
</evidence>
<dbReference type="GO" id="GO:0071555">
    <property type="term" value="P:cell wall organization"/>
    <property type="evidence" value="ECO:0007669"/>
    <property type="project" value="UniProtKB-KW"/>
</dbReference>
<feature type="coiled-coil region" evidence="10">
    <location>
        <begin position="372"/>
        <end position="420"/>
    </location>
</feature>
<feature type="binding site" evidence="9">
    <location>
        <begin position="85"/>
        <end position="92"/>
    </location>
    <ligand>
        <name>ATP</name>
        <dbReference type="ChEBI" id="CHEBI:30616"/>
    </ligand>
</feature>
<keyword evidence="6 9" id="KW-0505">Motor protein</keyword>
<keyword evidence="5 10" id="KW-0175">Coiled coil</keyword>
<dbReference type="AlphaFoldDB" id="A0A9Q0FL96"/>
<evidence type="ECO:0000256" key="10">
    <source>
        <dbReference type="SAM" id="Coils"/>
    </source>
</evidence>
<accession>A0A9Q0FL96</accession>
<dbReference type="InterPro" id="IPR036961">
    <property type="entry name" value="Kinesin_motor_dom_sf"/>
</dbReference>
<dbReference type="InterPro" id="IPR027640">
    <property type="entry name" value="Kinesin-like_fam"/>
</dbReference>
<evidence type="ECO:0000259" key="12">
    <source>
        <dbReference type="PROSITE" id="PS50067"/>
    </source>
</evidence>
<dbReference type="SUPFAM" id="SSF52540">
    <property type="entry name" value="P-loop containing nucleoside triphosphate hydrolases"/>
    <property type="match status" value="1"/>
</dbReference>
<evidence type="ECO:0000256" key="8">
    <source>
        <dbReference type="ARBA" id="ARBA00061175"/>
    </source>
</evidence>
<dbReference type="PROSITE" id="PS50067">
    <property type="entry name" value="KINESIN_MOTOR_2"/>
    <property type="match status" value="1"/>
</dbReference>
<dbReference type="GO" id="GO:0007052">
    <property type="term" value="P:mitotic spindle organization"/>
    <property type="evidence" value="ECO:0007669"/>
    <property type="project" value="TreeGrafter"/>
</dbReference>
<feature type="compositionally biased region" description="Acidic residues" evidence="11">
    <location>
        <begin position="529"/>
        <end position="538"/>
    </location>
</feature>
<comment type="subunit">
    <text evidence="1">Homodimer.</text>
</comment>
<sequence>MDTTECVRVAVNIRPLITSELAIGCTDCITVVPGEPQVQIGSHCFTYDYVYGSTASPNSSIYEATVAPLVDALFHGYNATVLAYGQTGSGKTYTMGTNYTGEGSNDGIIPKVMESIFQRVEATKDCTEFLIRVSFIEIFKEEVFDLLDQNSAGFSKPEGGNPAKPAAPARVPIHIRETVSGGITLAGVTEAEVRSKEEMASFLSRGSLSRATGSTNMNSQSSRSHAIFTINMEQKKISQSRNEDIGDDILCAKLHLVDLAGSERAKRTGADGTRLKEGIHINKGLLALGNVISALGDEKKRKEGGHVPYRDSKLTRLLQDSLGGNSKTVMIACVSPADTNAEETLNTLKYANRARNIQNKAVINRDPMAAQVQSMRSQIEQLQTELLFYRGDSSFPYEELQILKHKVSLLEASNAELQRELQERRMSCEHLSHRAIEAQAEKDKLILQIESARNGKSWDEIDADANQGFDLVKQYVGKIQELEGELLRLKNLSHSKHGRALRYDDSDDDSFCPKNPLFPELSDTKDTDISDDVEDEEKELEHSSLQEKLDRELKELDRKLEQKEAEMKRFSNVDTSVLKQHYEKKVHELEEEKRALQKEIEQLRQNLNNISSTPGDGAKKLKEDYLQKLTVLEAQVAELKKKQDAQAQLLRQKQKSDDAARKLHEEIQRIKNQKVHLQHKIKQESEQFRLWKASREKEVLQLKKEGRRNEYEMHKLLALNQRQKMVLQRKSEEAAMATKRLKELLESRKNSSRENSAVNGNGPGIQALMQAIEHELEVTVRVHEVRSEYERQIQERAKMANEVAKLKEEAQLLKQTNSSDCPSTMSPGARNSRIFALENMLATSSNTLVSMASHLSEAEERERSFSGRGRWNHVRSLADAKNVMNHLFNVASSSRCLLWDKEVDSREKDSEIRGLKEKIVKLSSLARHLEKQKGELIHQVKSQDAALNHFREIIDQNNGHKYDLRKSQQGRWSSIADDMDTSDSEYSGKEEEDEDDEWVKSKKRAVRHRNPRGKSRTSVAYSNDSENCKSDSSSEGGRIDPGLCCTCSRSSLCKTSKCQCRAAKGVCGASCGCLASRCSNRVLVEQGGESAEPEPAEGSGAGSNETEKNHVLASHGAKLLQSALGDKPPETNDDCGAKRKPLSDIGNRTAKSNAPRPNQRKKWRKSVIQLVPVAPPSAQPENTPIENNEAPKRPDTTSTSEADLPLKLPRAMRSAASNSNILLRERNADQAEDAVNKEAAGGRRARSPARPPRVADEKENYGQ</sequence>
<dbReference type="EMBL" id="JAKUCV010005064">
    <property type="protein sequence ID" value="KAJ4832839.1"/>
    <property type="molecule type" value="Genomic_DNA"/>
</dbReference>
<evidence type="ECO:0000256" key="2">
    <source>
        <dbReference type="ARBA" id="ARBA00022701"/>
    </source>
</evidence>
<evidence type="ECO:0000256" key="11">
    <source>
        <dbReference type="SAM" id="MobiDB-lite"/>
    </source>
</evidence>
<dbReference type="GO" id="GO:0008017">
    <property type="term" value="F:microtubule binding"/>
    <property type="evidence" value="ECO:0007669"/>
    <property type="project" value="InterPro"/>
</dbReference>
<dbReference type="PROSITE" id="PS00411">
    <property type="entry name" value="KINESIN_MOTOR_1"/>
    <property type="match status" value="1"/>
</dbReference>
<dbReference type="FunFam" id="3.40.850.10:FF:000032">
    <property type="entry name" value="kinesin-like protein KIN-4A isoform X1"/>
    <property type="match status" value="1"/>
</dbReference>
<dbReference type="GO" id="GO:0003777">
    <property type="term" value="F:microtubule motor activity"/>
    <property type="evidence" value="ECO:0007669"/>
    <property type="project" value="InterPro"/>
</dbReference>
<feature type="compositionally biased region" description="Polar residues" evidence="11">
    <location>
        <begin position="1016"/>
        <end position="1035"/>
    </location>
</feature>
<keyword evidence="4 9" id="KW-0067">ATP-binding</keyword>
<dbReference type="GO" id="GO:0051231">
    <property type="term" value="P:spindle elongation"/>
    <property type="evidence" value="ECO:0007669"/>
    <property type="project" value="TreeGrafter"/>
</dbReference>
<keyword evidence="2" id="KW-0493">Microtubule</keyword>
<dbReference type="InterPro" id="IPR027417">
    <property type="entry name" value="P-loop_NTPase"/>
</dbReference>
<gene>
    <name evidence="13" type="primary">KIN4C</name>
    <name evidence="13" type="ORF">Tsubulata_001921</name>
</gene>
<dbReference type="PANTHER" id="PTHR47969:SF6">
    <property type="entry name" value="KINESIN-LIKE PROTEIN KIN-4C"/>
    <property type="match status" value="1"/>
</dbReference>
<evidence type="ECO:0000256" key="3">
    <source>
        <dbReference type="ARBA" id="ARBA00022741"/>
    </source>
</evidence>
<feature type="compositionally biased region" description="Basic and acidic residues" evidence="11">
    <location>
        <begin position="1253"/>
        <end position="1263"/>
    </location>
</feature>
<proteinExistence type="inferred from homology"/>
<protein>
    <submittedName>
        <fullName evidence="13">Kinesin-like protein KIN-4C</fullName>
    </submittedName>
</protein>
<feature type="domain" description="Kinesin motor" evidence="12">
    <location>
        <begin position="6"/>
        <end position="357"/>
    </location>
</feature>
<keyword evidence="3 9" id="KW-0547">Nucleotide-binding</keyword>
<comment type="caution">
    <text evidence="13">The sequence shown here is derived from an EMBL/GenBank/DDBJ whole genome shotgun (WGS) entry which is preliminary data.</text>
</comment>
<feature type="region of interest" description="Disordered" evidence="11">
    <location>
        <begin position="961"/>
        <end position="1038"/>
    </location>
</feature>
<dbReference type="GO" id="GO:0005875">
    <property type="term" value="C:microtubule associated complex"/>
    <property type="evidence" value="ECO:0007669"/>
    <property type="project" value="TreeGrafter"/>
</dbReference>
<evidence type="ECO:0000256" key="7">
    <source>
        <dbReference type="ARBA" id="ARBA00023316"/>
    </source>
</evidence>
<reference evidence="13" key="2">
    <citation type="journal article" date="2023" name="Plants (Basel)">
        <title>Annotation of the Turnera subulata (Passifloraceae) Draft Genome Reveals the S-Locus Evolved after the Divergence of Turneroideae from Passifloroideae in a Stepwise Manner.</title>
        <authorList>
            <person name="Henning P.M."/>
            <person name="Roalson E.H."/>
            <person name="Mir W."/>
            <person name="McCubbin A.G."/>
            <person name="Shore J.S."/>
        </authorList>
    </citation>
    <scope>NUCLEOTIDE SEQUENCE</scope>
    <source>
        <strain evidence="13">F60SS</strain>
    </source>
</reference>
<dbReference type="PRINTS" id="PR00380">
    <property type="entry name" value="KINESINHEAVY"/>
</dbReference>
<dbReference type="PANTHER" id="PTHR47969">
    <property type="entry name" value="CHROMOSOME-ASSOCIATED KINESIN KIF4A-RELATED"/>
    <property type="match status" value="1"/>
</dbReference>